<dbReference type="Proteomes" id="UP000183567">
    <property type="component" value="Unassembled WGS sequence"/>
</dbReference>
<dbReference type="CDD" id="cd13965">
    <property type="entry name" value="PT_UbiA_3"/>
    <property type="match status" value="1"/>
</dbReference>
<keyword evidence="3 5" id="KW-1133">Transmembrane helix</keyword>
<dbReference type="Gene3D" id="1.10.357.140">
    <property type="entry name" value="UbiA prenyltransferase"/>
    <property type="match status" value="1"/>
</dbReference>
<evidence type="ECO:0008006" key="8">
    <source>
        <dbReference type="Google" id="ProtNLM"/>
    </source>
</evidence>
<organism evidence="6 7">
    <name type="scientific">Rhizopogon vesiculosus</name>
    <dbReference type="NCBI Taxonomy" id="180088"/>
    <lineage>
        <taxon>Eukaryota</taxon>
        <taxon>Fungi</taxon>
        <taxon>Dikarya</taxon>
        <taxon>Basidiomycota</taxon>
        <taxon>Agaricomycotina</taxon>
        <taxon>Agaricomycetes</taxon>
        <taxon>Agaricomycetidae</taxon>
        <taxon>Boletales</taxon>
        <taxon>Suillineae</taxon>
        <taxon>Rhizopogonaceae</taxon>
        <taxon>Rhizopogon</taxon>
    </lineage>
</organism>
<feature type="transmembrane region" description="Helical" evidence="5">
    <location>
        <begin position="235"/>
        <end position="261"/>
    </location>
</feature>
<dbReference type="GO" id="GO:0016020">
    <property type="term" value="C:membrane"/>
    <property type="evidence" value="ECO:0007669"/>
    <property type="project" value="UniProtKB-SubCell"/>
</dbReference>
<evidence type="ECO:0000256" key="4">
    <source>
        <dbReference type="ARBA" id="ARBA00023136"/>
    </source>
</evidence>
<sequence length="288" mass="32133">MKNMPGFATLHSVLHNFETAWLFTRSDLKTIILPVMTFANVLSPRHNLLALSCSLCWLWFQLFQGNVSNQSYAASEDALNKPWRPMPSGRISVQNARALRWALMVFCLCYSSLFSINVFMTSALFTVLVIVHDDLGISGHPIGKSLLNVGAYFCLQGECFVDQIYNLAGRSSLDRTSITALLCSGLVILGTIHVQDFEDIGGDRVAGRRTLPIVAPEGSRIYTLFVLPLTSLALAYFWSLGYLCSVLFVSMGCGIGLRCFLVRDEAGDKITYRLYNVRILDQYYPLIT</sequence>
<name>A0A1J8R557_9AGAM</name>
<accession>A0A1J8R557</accession>
<evidence type="ECO:0000313" key="7">
    <source>
        <dbReference type="Proteomes" id="UP000183567"/>
    </source>
</evidence>
<keyword evidence="2 5" id="KW-0812">Transmembrane</keyword>
<evidence type="ECO:0000256" key="1">
    <source>
        <dbReference type="ARBA" id="ARBA00004141"/>
    </source>
</evidence>
<keyword evidence="4 5" id="KW-0472">Membrane</keyword>
<dbReference type="InterPro" id="IPR050475">
    <property type="entry name" value="Prenyltransferase_related"/>
</dbReference>
<protein>
    <recommendedName>
        <fullName evidence="8">UbiA prenyltransferase</fullName>
    </recommendedName>
</protein>
<dbReference type="STRING" id="180088.A0A1J8R557"/>
<evidence type="ECO:0000313" key="6">
    <source>
        <dbReference type="EMBL" id="OJA20777.1"/>
    </source>
</evidence>
<dbReference type="AlphaFoldDB" id="A0A1J8R557"/>
<dbReference type="GO" id="GO:0016765">
    <property type="term" value="F:transferase activity, transferring alkyl or aryl (other than methyl) groups"/>
    <property type="evidence" value="ECO:0007669"/>
    <property type="project" value="InterPro"/>
</dbReference>
<gene>
    <name evidence="6" type="ORF">AZE42_08731</name>
</gene>
<keyword evidence="7" id="KW-1185">Reference proteome</keyword>
<comment type="caution">
    <text evidence="6">The sequence shown here is derived from an EMBL/GenBank/DDBJ whole genome shotgun (WGS) entry which is preliminary data.</text>
</comment>
<dbReference type="Pfam" id="PF01040">
    <property type="entry name" value="UbiA"/>
    <property type="match status" value="1"/>
</dbReference>
<evidence type="ECO:0000256" key="3">
    <source>
        <dbReference type="ARBA" id="ARBA00022989"/>
    </source>
</evidence>
<comment type="subcellular location">
    <subcellularLocation>
        <location evidence="1">Membrane</location>
        <topology evidence="1">Multi-pass membrane protein</topology>
    </subcellularLocation>
</comment>
<reference evidence="6 7" key="1">
    <citation type="submission" date="2016-03" db="EMBL/GenBank/DDBJ databases">
        <title>Comparative genomics of the ectomycorrhizal sister species Rhizopogon vinicolor and Rhizopogon vesiculosus (Basidiomycota: Boletales) reveals a divergence of the mating type B locus.</title>
        <authorList>
            <person name="Mujic A.B."/>
            <person name="Kuo A."/>
            <person name="Tritt A."/>
            <person name="Lipzen A."/>
            <person name="Chen C."/>
            <person name="Johnson J."/>
            <person name="Sharma A."/>
            <person name="Barry K."/>
            <person name="Grigoriev I.V."/>
            <person name="Spatafora J.W."/>
        </authorList>
    </citation>
    <scope>NUCLEOTIDE SEQUENCE [LARGE SCALE GENOMIC DNA]</scope>
    <source>
        <strain evidence="6 7">AM-OR11-056</strain>
    </source>
</reference>
<dbReference type="PANTHER" id="PTHR42723:SF1">
    <property type="entry name" value="CHLOROPHYLL SYNTHASE, CHLOROPLASTIC"/>
    <property type="match status" value="1"/>
</dbReference>
<dbReference type="InterPro" id="IPR044878">
    <property type="entry name" value="UbiA_sf"/>
</dbReference>
<dbReference type="OrthoDB" id="434972at2759"/>
<feature type="transmembrane region" description="Helical" evidence="5">
    <location>
        <begin position="101"/>
        <end position="131"/>
    </location>
</feature>
<evidence type="ECO:0000256" key="5">
    <source>
        <dbReference type="SAM" id="Phobius"/>
    </source>
</evidence>
<dbReference type="InterPro" id="IPR000537">
    <property type="entry name" value="UbiA_prenyltransferase"/>
</dbReference>
<evidence type="ECO:0000256" key="2">
    <source>
        <dbReference type="ARBA" id="ARBA00022692"/>
    </source>
</evidence>
<dbReference type="PANTHER" id="PTHR42723">
    <property type="entry name" value="CHLOROPHYLL SYNTHASE"/>
    <property type="match status" value="1"/>
</dbReference>
<dbReference type="EMBL" id="LVVM01000386">
    <property type="protein sequence ID" value="OJA20777.1"/>
    <property type="molecule type" value="Genomic_DNA"/>
</dbReference>
<proteinExistence type="predicted"/>